<dbReference type="EMBL" id="KZ820415">
    <property type="protein sequence ID" value="PWN47498.1"/>
    <property type="molecule type" value="Genomic_DNA"/>
</dbReference>
<sequence length="877" mass="95432">MTRVYERDIPNRAPRSRLQAPLPHTHTHEPSLTPETSDPSSSPSFLSLLLTFPFSSHIPSFPLNIPPPPFLVPHTLIPPGNEEEEEDEKVERIRCLKRKTTPTPSSIMASTPKTLYQKIFDSHLVHEEQDGTCLLYIDRHLVHEVTSPQAFEGLRNANRSVRRTDCTLATVDHNIPTSSRKSYRDTKSFVEQADSRTQCLTLEQNVNQFGLTFFGLSDDRQGIVHIIGPEQGFTLPGTTVVCGDSHTSTHGAFGSLAFGIGTSEVEHVLATQTLLQKRAKNMRIQVDGQLSDGVTSKDIILHVIGLIGTAGGTGCVIEFAGTTIQSLSMEARMSICNMSIEAGARAGLIAPDETTFEYMKGRPLAPKPGEPWEKAVAHWRTLPSDEGATYDHVVKIDAKDIPPTVTWGTSPEDTVAITGVVPDPKDAKDETQAKGIARALEYMGLEPGTPIEKIKVDKVFIGSCTNARIEDLRAAARILHGRKVAEGLYCMLVPGSGLVKKQAEAEGLDKIFTAAGFDWREAGCSMCLGMNPDQLAPGERCASTSNRNFEGRQGAGGRTHLMSPAMAAAAAVTGYLTDVRKLTASAKVGQDACRPEFEIQVSDSKAYLTQIPVATAPASSKEAPLTDEDKIRDVPPSQTSTVGGGMEKFTVLKGIAAPLERANVDTDLIIPKQFLKTIKRTGLGSALFWPLRYDGKTGEPIADFVLNQPPYDKSKILVVTGPNFGCGSSREHAAWSLLDFGIRAVIAESFGDIFRNNLTKNGQLPVALPREAIERLTQDAKAGLEITVDLEKQEVRTADGSQAYPFETPEFTRHCLLNGLDDIALTMQKDDKITEFERKRSIQTPWLDGFGYTSGGAAKKLQPLVQNAAAKVKGTEW</sequence>
<evidence type="ECO:0000313" key="1">
    <source>
        <dbReference type="EMBL" id="PWN47498.1"/>
    </source>
</evidence>
<evidence type="ECO:0000313" key="2">
    <source>
        <dbReference type="Proteomes" id="UP000245626"/>
    </source>
</evidence>
<organism evidence="1 2">
    <name type="scientific">Violaceomyces palustris</name>
    <dbReference type="NCBI Taxonomy" id="1673888"/>
    <lineage>
        <taxon>Eukaryota</taxon>
        <taxon>Fungi</taxon>
        <taxon>Dikarya</taxon>
        <taxon>Basidiomycota</taxon>
        <taxon>Ustilaginomycotina</taxon>
        <taxon>Ustilaginomycetes</taxon>
        <taxon>Violaceomycetales</taxon>
        <taxon>Violaceomycetaceae</taxon>
        <taxon>Violaceomyces</taxon>
    </lineage>
</organism>
<proteinExistence type="predicted"/>
<gene>
    <name evidence="1" type="ORF">IE53DRAFT_247419</name>
</gene>
<reference evidence="1 2" key="1">
    <citation type="journal article" date="2018" name="Mol. Biol. Evol.">
        <title>Broad Genomic Sampling Reveals a Smut Pathogenic Ancestry of the Fungal Clade Ustilaginomycotina.</title>
        <authorList>
            <person name="Kijpornyongpan T."/>
            <person name="Mondo S.J."/>
            <person name="Barry K."/>
            <person name="Sandor L."/>
            <person name="Lee J."/>
            <person name="Lipzen A."/>
            <person name="Pangilinan J."/>
            <person name="LaButti K."/>
            <person name="Hainaut M."/>
            <person name="Henrissat B."/>
            <person name="Grigoriev I.V."/>
            <person name="Spatafora J.W."/>
            <person name="Aime M.C."/>
        </authorList>
    </citation>
    <scope>NUCLEOTIDE SEQUENCE [LARGE SCALE GENOMIC DNA]</scope>
    <source>
        <strain evidence="1 2">SA 807</strain>
    </source>
</reference>
<keyword evidence="2" id="KW-1185">Reference proteome</keyword>
<keyword evidence="1" id="KW-0413">Isomerase</keyword>
<accession>A0ACD0NNU3</accession>
<protein>
    <submittedName>
        <fullName evidence="1">Alpha-isopropylmalate isomerase</fullName>
    </submittedName>
</protein>
<name>A0ACD0NNU3_9BASI</name>
<dbReference type="Proteomes" id="UP000245626">
    <property type="component" value="Unassembled WGS sequence"/>
</dbReference>